<dbReference type="InterPro" id="IPR037294">
    <property type="entry name" value="ABC_BtuC-like"/>
</dbReference>
<protein>
    <submittedName>
        <fullName evidence="9">Hemin transport system permease protein HmuU</fullName>
    </submittedName>
</protein>
<organism evidence="9 10">
    <name type="scientific">Collinsella aerofaciens</name>
    <dbReference type="NCBI Taxonomy" id="74426"/>
    <lineage>
        <taxon>Bacteria</taxon>
        <taxon>Bacillati</taxon>
        <taxon>Actinomycetota</taxon>
        <taxon>Coriobacteriia</taxon>
        <taxon>Coriobacteriales</taxon>
        <taxon>Coriobacteriaceae</taxon>
        <taxon>Collinsella</taxon>
    </lineage>
</organism>
<sequence length="349" mass="35200">MRKTSSNGAGSAPSHARRRVVRLFAGSVAALVVVAVVSFCMGPSSVSIGDIAAFATGAPVDATVTNIIVNIRMPRVVAGLVAGAALSVAGALIQAVLDNPLASPSVIGINSGAGLAVLAVSACPLFYNDPPRELLPIVAFAGALIAAALVFAISARAGVSRLTVVLSGVAINAVAGAGMNTVLLVAPNVYVGSSAYLVGGFSGVLMRNLMLPALLAVCGMVVAFCLANRLNVLSLGREAAHGLGMRTVAVRLAALAVAALLAGCAVSFGGLIGFVGLMVPHAVRRLAGHDNRVVIPLCAMCGAAFTVLCDTVARTAFAPYELPVGILLSLVGGPFFIYLIMARKGFRDE</sequence>
<dbReference type="CDD" id="cd06550">
    <property type="entry name" value="TM_ABC_iron-siderophores_like"/>
    <property type="match status" value="1"/>
</dbReference>
<evidence type="ECO:0000313" key="10">
    <source>
        <dbReference type="Proteomes" id="UP000361836"/>
    </source>
</evidence>
<evidence type="ECO:0000256" key="2">
    <source>
        <dbReference type="ARBA" id="ARBA00007935"/>
    </source>
</evidence>
<keyword evidence="10" id="KW-1185">Reference proteome</keyword>
<dbReference type="SUPFAM" id="SSF81345">
    <property type="entry name" value="ABC transporter involved in vitamin B12 uptake, BtuC"/>
    <property type="match status" value="1"/>
</dbReference>
<feature type="transmembrane region" description="Helical" evidence="8">
    <location>
        <begin position="51"/>
        <end position="69"/>
    </location>
</feature>
<feature type="transmembrane region" description="Helical" evidence="8">
    <location>
        <begin position="134"/>
        <end position="153"/>
    </location>
</feature>
<feature type="transmembrane region" description="Helical" evidence="8">
    <location>
        <begin position="109"/>
        <end position="127"/>
    </location>
</feature>
<dbReference type="RefSeq" id="WP_152076766.1">
    <property type="nucleotide sequence ID" value="NZ_CAAKNU010000106.1"/>
</dbReference>
<comment type="subcellular location">
    <subcellularLocation>
        <location evidence="1">Cell membrane</location>
        <topology evidence="1">Multi-pass membrane protein</topology>
    </subcellularLocation>
</comment>
<evidence type="ECO:0000256" key="3">
    <source>
        <dbReference type="ARBA" id="ARBA00022448"/>
    </source>
</evidence>
<keyword evidence="5 8" id="KW-0812">Transmembrane</keyword>
<accession>A0A5K1J730</accession>
<dbReference type="PANTHER" id="PTHR30472:SF25">
    <property type="entry name" value="ABC TRANSPORTER PERMEASE PROTEIN MJ0876-RELATED"/>
    <property type="match status" value="1"/>
</dbReference>
<keyword evidence="7 8" id="KW-0472">Membrane</keyword>
<gene>
    <name evidence="9" type="primary">hmuU</name>
    <name evidence="9" type="ORF">KCJAJFAP_00594</name>
</gene>
<dbReference type="Gene3D" id="1.10.3470.10">
    <property type="entry name" value="ABC transporter involved in vitamin B12 uptake, BtuC"/>
    <property type="match status" value="1"/>
</dbReference>
<feature type="transmembrane region" description="Helical" evidence="8">
    <location>
        <begin position="76"/>
        <end position="97"/>
    </location>
</feature>
<dbReference type="EMBL" id="CABWIE010000030">
    <property type="protein sequence ID" value="VWL99364.1"/>
    <property type="molecule type" value="Genomic_DNA"/>
</dbReference>
<feature type="transmembrane region" description="Helical" evidence="8">
    <location>
        <begin position="209"/>
        <end position="232"/>
    </location>
</feature>
<evidence type="ECO:0000256" key="4">
    <source>
        <dbReference type="ARBA" id="ARBA00022475"/>
    </source>
</evidence>
<comment type="similarity">
    <text evidence="2">Belongs to the binding-protein-dependent transport system permease family. FecCD subfamily.</text>
</comment>
<dbReference type="AlphaFoldDB" id="A0A5K1J730"/>
<proteinExistence type="inferred from homology"/>
<evidence type="ECO:0000256" key="7">
    <source>
        <dbReference type="ARBA" id="ARBA00023136"/>
    </source>
</evidence>
<keyword evidence="4" id="KW-1003">Cell membrane</keyword>
<keyword evidence="6 8" id="KW-1133">Transmembrane helix</keyword>
<feature type="transmembrane region" description="Helical" evidence="8">
    <location>
        <begin position="20"/>
        <end position="39"/>
    </location>
</feature>
<feature type="transmembrane region" description="Helical" evidence="8">
    <location>
        <begin position="293"/>
        <end position="316"/>
    </location>
</feature>
<dbReference type="GO" id="GO:0022857">
    <property type="term" value="F:transmembrane transporter activity"/>
    <property type="evidence" value="ECO:0007669"/>
    <property type="project" value="InterPro"/>
</dbReference>
<dbReference type="FunFam" id="1.10.3470.10:FF:000001">
    <property type="entry name" value="Vitamin B12 ABC transporter permease BtuC"/>
    <property type="match status" value="1"/>
</dbReference>
<feature type="transmembrane region" description="Helical" evidence="8">
    <location>
        <begin position="252"/>
        <end position="281"/>
    </location>
</feature>
<evidence type="ECO:0000256" key="1">
    <source>
        <dbReference type="ARBA" id="ARBA00004651"/>
    </source>
</evidence>
<evidence type="ECO:0000256" key="5">
    <source>
        <dbReference type="ARBA" id="ARBA00022692"/>
    </source>
</evidence>
<dbReference type="Proteomes" id="UP000361836">
    <property type="component" value="Unassembled WGS sequence"/>
</dbReference>
<dbReference type="PANTHER" id="PTHR30472">
    <property type="entry name" value="FERRIC ENTEROBACTIN TRANSPORT SYSTEM PERMEASE PROTEIN"/>
    <property type="match status" value="1"/>
</dbReference>
<keyword evidence="3" id="KW-0813">Transport</keyword>
<evidence type="ECO:0000313" key="9">
    <source>
        <dbReference type="EMBL" id="VWL99364.1"/>
    </source>
</evidence>
<evidence type="ECO:0000256" key="8">
    <source>
        <dbReference type="SAM" id="Phobius"/>
    </source>
</evidence>
<reference evidence="9 10" key="1">
    <citation type="submission" date="2019-10" db="EMBL/GenBank/DDBJ databases">
        <authorList>
            <person name="Wolf R A."/>
        </authorList>
    </citation>
    <scope>NUCLEOTIDE SEQUENCE [LARGE SCALE GENOMIC DNA]</scope>
    <source>
        <strain evidence="9">Collinsella_aerofaciens_MC2</strain>
    </source>
</reference>
<dbReference type="InterPro" id="IPR000522">
    <property type="entry name" value="ABC_transptr_permease_BtuC"/>
</dbReference>
<feature type="transmembrane region" description="Helical" evidence="8">
    <location>
        <begin position="173"/>
        <end position="197"/>
    </location>
</feature>
<dbReference type="GO" id="GO:0005886">
    <property type="term" value="C:plasma membrane"/>
    <property type="evidence" value="ECO:0007669"/>
    <property type="project" value="UniProtKB-SubCell"/>
</dbReference>
<feature type="transmembrane region" description="Helical" evidence="8">
    <location>
        <begin position="322"/>
        <end position="341"/>
    </location>
</feature>
<name>A0A5K1J730_9ACTN</name>
<evidence type="ECO:0000256" key="6">
    <source>
        <dbReference type="ARBA" id="ARBA00022989"/>
    </source>
</evidence>
<dbReference type="Pfam" id="PF01032">
    <property type="entry name" value="FecCD"/>
    <property type="match status" value="1"/>
</dbReference>